<dbReference type="EMBL" id="MH807814">
    <property type="protein sequence ID" value="AXY81770.1"/>
    <property type="molecule type" value="Genomic_DNA"/>
</dbReference>
<feature type="region of interest" description="Disordered" evidence="1">
    <location>
        <begin position="1"/>
        <end position="53"/>
    </location>
</feature>
<feature type="compositionally biased region" description="Basic and acidic residues" evidence="1">
    <location>
        <begin position="1"/>
        <end position="24"/>
    </location>
</feature>
<evidence type="ECO:0000313" key="2">
    <source>
        <dbReference type="EMBL" id="AXY81770.1"/>
    </source>
</evidence>
<organism evidence="2 3">
    <name type="scientific">Pectobacterium phage Lelidair</name>
    <dbReference type="NCBI Taxonomy" id="2320195"/>
    <lineage>
        <taxon>Viruses</taxon>
        <taxon>Duplodnaviria</taxon>
        <taxon>Heunggongvirae</taxon>
        <taxon>Uroviricota</taxon>
        <taxon>Caudoviricetes</taxon>
        <taxon>Autographivirales</taxon>
        <taxon>Autoscriptoviridae</taxon>
        <taxon>Corkvirinae</taxon>
        <taxon>Phimunavirus</taxon>
        <taxon>Phimunavirus lelidair</taxon>
    </lineage>
</organism>
<reference evidence="2 3" key="1">
    <citation type="submission" date="2018-08" db="EMBL/GenBank/DDBJ databases">
        <title>SRE bacteriophages.</title>
        <authorList>
            <person name="Carstens A.B."/>
            <person name="Djurhuus A.M."/>
            <person name="Kot W."/>
            <person name="Hansen L.H."/>
        </authorList>
    </citation>
    <scope>NUCLEOTIDE SEQUENCE [LARGE SCALE GENOMIC DNA]</scope>
</reference>
<name>A0A385IFW4_9CAUD</name>
<evidence type="ECO:0000256" key="1">
    <source>
        <dbReference type="SAM" id="MobiDB-lite"/>
    </source>
</evidence>
<dbReference type="Proteomes" id="UP000264101">
    <property type="component" value="Segment"/>
</dbReference>
<accession>A0A385IFW4</accession>
<dbReference type="GeneID" id="55003009"/>
<dbReference type="RefSeq" id="YP_009811921.1">
    <property type="nucleotide sequence ID" value="NC_048058.1"/>
</dbReference>
<sequence length="53" mass="6165">MERTHLPTERRQAHTRYSRRDTQRTHNHAHAHAPAQAHTHTHTHTRTGARGAD</sequence>
<protein>
    <submittedName>
        <fullName evidence="2">Uncharacterized protein</fullName>
    </submittedName>
</protein>
<dbReference type="KEGG" id="vg:55003009"/>
<keyword evidence="3" id="KW-1185">Reference proteome</keyword>
<evidence type="ECO:0000313" key="3">
    <source>
        <dbReference type="Proteomes" id="UP000264101"/>
    </source>
</evidence>
<proteinExistence type="predicted"/>